<evidence type="ECO:0000256" key="5">
    <source>
        <dbReference type="ARBA" id="ARBA00022691"/>
    </source>
</evidence>
<dbReference type="AlphaFoldDB" id="A0A7H9EJR0"/>
<comment type="catalytic activity">
    <reaction evidence="6">
        <text>cytidine(1402) in 16S rRNA + S-adenosyl-L-methionine = 2'-O-methylcytidine(1402) in 16S rRNA + S-adenosyl-L-homocysteine + H(+)</text>
        <dbReference type="Rhea" id="RHEA:42924"/>
        <dbReference type="Rhea" id="RHEA-COMP:10285"/>
        <dbReference type="Rhea" id="RHEA-COMP:10286"/>
        <dbReference type="ChEBI" id="CHEBI:15378"/>
        <dbReference type="ChEBI" id="CHEBI:57856"/>
        <dbReference type="ChEBI" id="CHEBI:59789"/>
        <dbReference type="ChEBI" id="CHEBI:74495"/>
        <dbReference type="ChEBI" id="CHEBI:82748"/>
        <dbReference type="EC" id="2.1.1.198"/>
    </reaction>
</comment>
<dbReference type="InterPro" id="IPR000878">
    <property type="entry name" value="4pyrrol_Mease"/>
</dbReference>
<protein>
    <recommendedName>
        <fullName evidence="6">Ribosomal RNA small subunit methyltransferase I</fullName>
        <ecNumber evidence="6">2.1.1.198</ecNumber>
    </recommendedName>
    <alternativeName>
        <fullName evidence="6">16S rRNA 2'-O-ribose C1402 methyltransferase</fullName>
    </alternativeName>
    <alternativeName>
        <fullName evidence="6">rRNA (cytidine-2'-O-)-methyltransferase RsmI</fullName>
    </alternativeName>
</protein>
<dbReference type="GeneID" id="89599298"/>
<dbReference type="FunFam" id="3.40.1010.10:FF:000002">
    <property type="entry name" value="Ribosomal RNA small subunit methyltransferase I"/>
    <property type="match status" value="1"/>
</dbReference>
<dbReference type="Gene3D" id="3.40.1010.10">
    <property type="entry name" value="Cobalt-precorrin-4 Transmethylase, Domain 1"/>
    <property type="match status" value="1"/>
</dbReference>
<evidence type="ECO:0000259" key="7">
    <source>
        <dbReference type="Pfam" id="PF00590"/>
    </source>
</evidence>
<dbReference type="SUPFAM" id="SSF53790">
    <property type="entry name" value="Tetrapyrrole methylase"/>
    <property type="match status" value="1"/>
</dbReference>
<dbReference type="PANTHER" id="PTHR46111">
    <property type="entry name" value="RIBOSOMAL RNA SMALL SUBUNIT METHYLTRANSFERASE I"/>
    <property type="match status" value="1"/>
</dbReference>
<evidence type="ECO:0000256" key="6">
    <source>
        <dbReference type="HAMAP-Rule" id="MF_01877"/>
    </source>
</evidence>
<dbReference type="Gene3D" id="3.30.950.10">
    <property type="entry name" value="Methyltransferase, Cobalt-precorrin-4 Transmethylase, Domain 2"/>
    <property type="match status" value="1"/>
</dbReference>
<dbReference type="InterPro" id="IPR008189">
    <property type="entry name" value="rRNA_ssu_MeTfrase_I"/>
</dbReference>
<evidence type="ECO:0000313" key="8">
    <source>
        <dbReference type="EMBL" id="QLL77482.1"/>
    </source>
</evidence>
<evidence type="ECO:0000256" key="3">
    <source>
        <dbReference type="ARBA" id="ARBA00022603"/>
    </source>
</evidence>
<comment type="similarity">
    <text evidence="6">Belongs to the methyltransferase superfamily. RsmI family.</text>
</comment>
<feature type="domain" description="Tetrapyrrole methylase" evidence="7">
    <location>
        <begin position="18"/>
        <end position="216"/>
    </location>
</feature>
<evidence type="ECO:0000256" key="4">
    <source>
        <dbReference type="ARBA" id="ARBA00022679"/>
    </source>
</evidence>
<dbReference type="RefSeq" id="WP_009553186.1">
    <property type="nucleotide sequence ID" value="NZ_CALVCX010000081.1"/>
</dbReference>
<keyword evidence="3 6" id="KW-0489">Methyltransferase</keyword>
<dbReference type="EC" id="2.1.1.198" evidence="6"/>
<accession>A0A7H9EJR0</accession>
<dbReference type="InterPro" id="IPR018063">
    <property type="entry name" value="SAM_MeTrfase_RsmI_CS"/>
</dbReference>
<keyword evidence="2 6" id="KW-0698">rRNA processing</keyword>
<dbReference type="NCBIfam" id="TIGR00096">
    <property type="entry name" value="16S rRNA (cytidine(1402)-2'-O)-methyltransferase"/>
    <property type="match status" value="1"/>
</dbReference>
<dbReference type="GO" id="GO:0005737">
    <property type="term" value="C:cytoplasm"/>
    <property type="evidence" value="ECO:0007669"/>
    <property type="project" value="UniProtKB-SubCell"/>
</dbReference>
<dbReference type="HAMAP" id="MF_01877">
    <property type="entry name" value="16SrRNA_methyltr_I"/>
    <property type="match status" value="1"/>
</dbReference>
<sequence length="294" mass="32037">MAIEAQSSFKGENVTGCLYLVPTPIGNLGDMTVRAQEVLQAVDVIAAEDTRNTGKLLQHFAITTPQISFHEHNTQERIPQLVAKMQAGQDVAQVSDAGMPSISDPGHELVVACIAAGIPVVPLPGPNAGLTALIASGLAPQPFYFYGFLPRKTGQQQAELAKLNQQTCSIILYEAPHRLAKTLQNIATICGTERQIVLCRELTKRYEEFLRGTVADALQWAQTNPIKGEFVLILAGNDHPETMTPVVDQTLSLAQQVAQLMDAEGLKPNQAIKRVAKENKVARQVVYNEFHHLD</sequence>
<dbReference type="Pfam" id="PF00590">
    <property type="entry name" value="TP_methylase"/>
    <property type="match status" value="1"/>
</dbReference>
<evidence type="ECO:0000256" key="2">
    <source>
        <dbReference type="ARBA" id="ARBA00022552"/>
    </source>
</evidence>
<dbReference type="GO" id="GO:0070677">
    <property type="term" value="F:rRNA (cytosine-2'-O-)-methyltransferase activity"/>
    <property type="evidence" value="ECO:0007669"/>
    <property type="project" value="UniProtKB-UniRule"/>
</dbReference>
<dbReference type="PROSITE" id="PS01296">
    <property type="entry name" value="RSMI"/>
    <property type="match status" value="1"/>
</dbReference>
<dbReference type="InterPro" id="IPR035996">
    <property type="entry name" value="4pyrrol_Methylase_sf"/>
</dbReference>
<organism evidence="8 9">
    <name type="scientific">Ligilactobacillus saerimneri</name>
    <dbReference type="NCBI Taxonomy" id="228229"/>
    <lineage>
        <taxon>Bacteria</taxon>
        <taxon>Bacillati</taxon>
        <taxon>Bacillota</taxon>
        <taxon>Bacilli</taxon>
        <taxon>Lactobacillales</taxon>
        <taxon>Lactobacillaceae</taxon>
        <taxon>Ligilactobacillus</taxon>
    </lineage>
</organism>
<dbReference type="FunFam" id="3.30.950.10:FF:000002">
    <property type="entry name" value="Ribosomal RNA small subunit methyltransferase I"/>
    <property type="match status" value="1"/>
</dbReference>
<evidence type="ECO:0000256" key="1">
    <source>
        <dbReference type="ARBA" id="ARBA00022490"/>
    </source>
</evidence>
<dbReference type="PIRSF" id="PIRSF005917">
    <property type="entry name" value="MTase_YraL"/>
    <property type="match status" value="1"/>
</dbReference>
<dbReference type="PANTHER" id="PTHR46111:SF1">
    <property type="entry name" value="RIBOSOMAL RNA SMALL SUBUNIT METHYLTRANSFERASE I"/>
    <property type="match status" value="1"/>
</dbReference>
<dbReference type="InterPro" id="IPR014776">
    <property type="entry name" value="4pyrrole_Mease_sub2"/>
</dbReference>
<dbReference type="KEGG" id="lsw:GTO87_01905"/>
<keyword evidence="5 6" id="KW-0949">S-adenosyl-L-methionine</keyword>
<dbReference type="EMBL" id="CP047418">
    <property type="protein sequence ID" value="QLL77482.1"/>
    <property type="molecule type" value="Genomic_DNA"/>
</dbReference>
<evidence type="ECO:0000313" key="9">
    <source>
        <dbReference type="Proteomes" id="UP000510886"/>
    </source>
</evidence>
<name>A0A7H9EJR0_9LACO</name>
<reference evidence="8 9" key="1">
    <citation type="submission" date="2020-01" db="EMBL/GenBank/DDBJ databases">
        <title>Complete and circular genome sequences of six lactobacillus isolates from horses.</title>
        <authorList>
            <person name="Hassan H.M."/>
        </authorList>
    </citation>
    <scope>NUCLEOTIDE SEQUENCE [LARGE SCALE GENOMIC DNA]</scope>
    <source>
        <strain evidence="8 9">1A</strain>
    </source>
</reference>
<dbReference type="InterPro" id="IPR014777">
    <property type="entry name" value="4pyrrole_Mease_sub1"/>
</dbReference>
<proteinExistence type="inferred from homology"/>
<keyword evidence="4 6" id="KW-0808">Transferase</keyword>
<gene>
    <name evidence="6 8" type="primary">rsmI</name>
    <name evidence="8" type="ORF">GTO87_01905</name>
</gene>
<dbReference type="CDD" id="cd11648">
    <property type="entry name" value="RsmI"/>
    <property type="match status" value="1"/>
</dbReference>
<comment type="subcellular location">
    <subcellularLocation>
        <location evidence="6">Cytoplasm</location>
    </subcellularLocation>
</comment>
<dbReference type="Proteomes" id="UP000510886">
    <property type="component" value="Chromosome"/>
</dbReference>
<keyword evidence="1 6" id="KW-0963">Cytoplasm</keyword>
<comment type="function">
    <text evidence="6">Catalyzes the 2'-O-methylation of the ribose of cytidine 1402 (C1402) in 16S rRNA.</text>
</comment>